<dbReference type="InterPro" id="IPR038765">
    <property type="entry name" value="Papain-like_cys_pep_sf"/>
</dbReference>
<dbReference type="Gene3D" id="2.60.120.380">
    <property type="match status" value="1"/>
</dbReference>
<dbReference type="Gene3D" id="3.30.560.10">
    <property type="entry name" value="Glucose Oxidase, domain 3"/>
    <property type="match status" value="2"/>
</dbReference>
<comment type="caution">
    <text evidence="4">Lacks conserved residue(s) required for the propagation of feature annotation.</text>
</comment>
<protein>
    <recommendedName>
        <fullName evidence="6">Calpain catalytic domain-containing protein</fullName>
    </recommendedName>
</protein>
<dbReference type="GO" id="GO:0006508">
    <property type="term" value="P:proteolysis"/>
    <property type="evidence" value="ECO:0007669"/>
    <property type="project" value="InterPro"/>
</dbReference>
<dbReference type="EMBL" id="AXCM01008622">
    <property type="status" value="NOT_ANNOTATED_CDS"/>
    <property type="molecule type" value="Genomic_DNA"/>
</dbReference>
<dbReference type="PROSITE" id="PS50203">
    <property type="entry name" value="CALPAIN_CAT"/>
    <property type="match status" value="1"/>
</dbReference>
<dbReference type="InterPro" id="IPR012132">
    <property type="entry name" value="GMC_OxRdtase"/>
</dbReference>
<dbReference type="VEuPathDB" id="VectorBase:ACUA022960"/>
<dbReference type="Proteomes" id="UP000075883">
    <property type="component" value="Unassembled WGS sequence"/>
</dbReference>
<evidence type="ECO:0000256" key="3">
    <source>
        <dbReference type="PIRSR" id="PIRSR622684-1"/>
    </source>
</evidence>
<dbReference type="InterPro" id="IPR036188">
    <property type="entry name" value="FAD/NAD-bd_sf"/>
</dbReference>
<dbReference type="Pfam" id="PF01067">
    <property type="entry name" value="Calpain_III"/>
    <property type="match status" value="1"/>
</dbReference>
<dbReference type="SUPFAM" id="SSF54001">
    <property type="entry name" value="Cysteine proteinases"/>
    <property type="match status" value="1"/>
</dbReference>
<dbReference type="SMART" id="SM00720">
    <property type="entry name" value="calpain_III"/>
    <property type="match status" value="1"/>
</dbReference>
<dbReference type="InterPro" id="IPR000172">
    <property type="entry name" value="GMC_OxRdtase_N"/>
</dbReference>
<feature type="active site" evidence="3">
    <location>
        <position position="86"/>
    </location>
</feature>
<evidence type="ECO:0000256" key="4">
    <source>
        <dbReference type="PROSITE-ProRule" id="PRU00239"/>
    </source>
</evidence>
<dbReference type="STRING" id="139723.A0A182MP45"/>
<keyword evidence="5" id="KW-0285">Flavoprotein</keyword>
<dbReference type="EMBL" id="AXCM01008621">
    <property type="status" value="NOT_ANNOTATED_CDS"/>
    <property type="molecule type" value="Genomic_DNA"/>
</dbReference>
<dbReference type="Gene3D" id="3.50.50.60">
    <property type="entry name" value="FAD/NAD(P)-binding domain"/>
    <property type="match status" value="2"/>
</dbReference>
<dbReference type="Pfam" id="PF00648">
    <property type="entry name" value="Peptidase_C2"/>
    <property type="match status" value="1"/>
</dbReference>
<dbReference type="InterPro" id="IPR022682">
    <property type="entry name" value="Calpain_domain_III"/>
</dbReference>
<feature type="domain" description="Calpain catalytic" evidence="6">
    <location>
        <begin position="1"/>
        <end position="185"/>
    </location>
</feature>
<dbReference type="GO" id="GO:0050660">
    <property type="term" value="F:flavin adenine dinucleotide binding"/>
    <property type="evidence" value="ECO:0007669"/>
    <property type="project" value="InterPro"/>
</dbReference>
<dbReference type="PRINTS" id="PR00704">
    <property type="entry name" value="CALPAIN"/>
</dbReference>
<evidence type="ECO:0000256" key="1">
    <source>
        <dbReference type="ARBA" id="ARBA00007623"/>
    </source>
</evidence>
<reference evidence="8" key="1">
    <citation type="submission" date="2013-09" db="EMBL/GenBank/DDBJ databases">
        <title>The Genome Sequence of Anopheles culicifacies species A.</title>
        <authorList>
            <consortium name="The Broad Institute Genomics Platform"/>
            <person name="Neafsey D.E."/>
            <person name="Besansky N."/>
            <person name="Howell P."/>
            <person name="Walton C."/>
            <person name="Young S.K."/>
            <person name="Zeng Q."/>
            <person name="Gargeya S."/>
            <person name="Fitzgerald M."/>
            <person name="Haas B."/>
            <person name="Abouelleil A."/>
            <person name="Allen A.W."/>
            <person name="Alvarado L."/>
            <person name="Arachchi H.M."/>
            <person name="Berlin A.M."/>
            <person name="Chapman S.B."/>
            <person name="Gainer-Dewar J."/>
            <person name="Goldberg J."/>
            <person name="Griggs A."/>
            <person name="Gujja S."/>
            <person name="Hansen M."/>
            <person name="Howarth C."/>
            <person name="Imamovic A."/>
            <person name="Ireland A."/>
            <person name="Larimer J."/>
            <person name="McCowan C."/>
            <person name="Murphy C."/>
            <person name="Pearson M."/>
            <person name="Poon T.W."/>
            <person name="Priest M."/>
            <person name="Roberts A."/>
            <person name="Saif S."/>
            <person name="Shea T."/>
            <person name="Sisk P."/>
            <person name="Sykes S."/>
            <person name="Wortman J."/>
            <person name="Nusbaum C."/>
            <person name="Birren B."/>
        </authorList>
    </citation>
    <scope>NUCLEOTIDE SEQUENCE [LARGE SCALE GENOMIC DNA]</scope>
    <source>
        <strain evidence="8">A-37</strain>
    </source>
</reference>
<dbReference type="InterPro" id="IPR022684">
    <property type="entry name" value="Calpain_cysteine_protease"/>
</dbReference>
<dbReference type="InterPro" id="IPR036213">
    <property type="entry name" value="Calpain_III_sf"/>
</dbReference>
<evidence type="ECO:0000256" key="5">
    <source>
        <dbReference type="RuleBase" id="RU003968"/>
    </source>
</evidence>
<dbReference type="EnsemblMetazoa" id="ACUA022960-RA">
    <property type="protein sequence ID" value="ACUA022960-PA"/>
    <property type="gene ID" value="ACUA022960"/>
</dbReference>
<dbReference type="PROSITE" id="PS00624">
    <property type="entry name" value="GMC_OXRED_2"/>
    <property type="match status" value="1"/>
</dbReference>
<organism evidence="7 8">
    <name type="scientific">Anopheles culicifacies</name>
    <dbReference type="NCBI Taxonomy" id="139723"/>
    <lineage>
        <taxon>Eukaryota</taxon>
        <taxon>Metazoa</taxon>
        <taxon>Ecdysozoa</taxon>
        <taxon>Arthropoda</taxon>
        <taxon>Hexapoda</taxon>
        <taxon>Insecta</taxon>
        <taxon>Pterygota</taxon>
        <taxon>Neoptera</taxon>
        <taxon>Endopterygota</taxon>
        <taxon>Diptera</taxon>
        <taxon>Nematocera</taxon>
        <taxon>Culicoidea</taxon>
        <taxon>Culicidae</taxon>
        <taxon>Anophelinae</taxon>
        <taxon>Anopheles</taxon>
        <taxon>culicifacies species complex</taxon>
    </lineage>
</organism>
<dbReference type="SUPFAM" id="SSF51905">
    <property type="entry name" value="FAD/NAD(P)-binding domain"/>
    <property type="match status" value="2"/>
</dbReference>
<dbReference type="InterPro" id="IPR022683">
    <property type="entry name" value="Calpain_III"/>
</dbReference>
<dbReference type="PROSITE" id="PS00623">
    <property type="entry name" value="GMC_OXRED_1"/>
    <property type="match status" value="2"/>
</dbReference>
<evidence type="ECO:0000313" key="7">
    <source>
        <dbReference type="EnsemblMetazoa" id="ACUA022960-PA"/>
    </source>
</evidence>
<dbReference type="PANTHER" id="PTHR11552:SF208">
    <property type="entry name" value="RE36204P-RELATED"/>
    <property type="match status" value="1"/>
</dbReference>
<keyword evidence="5" id="KW-0274">FAD</keyword>
<accession>A0A182MP45</accession>
<name>A0A182MP45_9DIPT</name>
<dbReference type="Gene3D" id="1.10.238.10">
    <property type="entry name" value="EF-hand"/>
    <property type="match status" value="1"/>
</dbReference>
<evidence type="ECO:0000259" key="6">
    <source>
        <dbReference type="PROSITE" id="PS50203"/>
    </source>
</evidence>
<sequence>MHCAQPDIFWAALLEKAYAKLYGGYTFLKYGTVGRALQDLTGAVVQSVPPSGPLLGGAVPRSTLLIAISGLEKETKRRRSGLLTEHPYCVTGLARVRANSNDSVTHGSGSSGGDTSLIRLRSPWIGGEWGGVWCGAWSERSWEWNALNERDRELLSSRSSNDCEFWMSVNEFLTRFVVIWLAHIGPDDWALEPGLHTRAPWRAALAVRQWRAGFNAGGPHKFIETTATNPQFRIRVPPGHPSKAHVVVAVAQKYECYRSRNYEDEEIGFTIYEVPPGMQRVTPQYVSEQMPLDFAPLSNLREIATFFALPAGDFVVMPHAAQHREGRFLLRIFADQHTDVWEVNEENLVIHNIAAEFCDERTIDARILYKLRARYPHEIDATQLQAILKAHGGNNRGFRGLGGINCGPSLELCRGMLALRDPALGGRLSIEHVPALIGLMRFWKAAFRRCGPSSSGTATLSRGIWASKVSSYCLRGLLWAGGATASNKVLEALVSRFTRNRQITLEGYLLSMARLHLAHGEYTGGKRLSRRITNKISYSTERYHSLDAKAKASPLSLEEPDTGNLTLGNFVDFTQWLGIDYGEPKLRKRYDYVIVGAGPAGSVLAARLTEDPAVSVLLLEAGRSEIPLATTVPLAAPNLQATDYNFAYESEPQTRGCLGLWDRKCSWPHGRGVGGSSIINYMIYTRGNRRDYDAWAAAGNPGWSWDEMLPYHIRAERANIRDFGRNGAHGRNGPLSVEDCPFRSKIATTFIESGQLAGYPYLDYNAGDQIGVSFLQANTEQGRRVTSGNAYLYPARKRPNLHILTRAWVTKLMINKATKEATGVVYVRDGKTRSVKARKEVILSAGAFESSKILMLSGIGPEEHLQSLGIPVLQDLPVGELLYEHPGVFGPVFLVRKPIDDYISLEDNINFSIDYGEPKLRKVYDYVIVGAGPAGSALATRLSEDPAVSVLLLEAGRAEIPLVTMVPLGNTNLQATDYNFAYESEPQTRGCLGLQDRKCSWPHGRGVGGSSIINSMIYTRGNRRDYDAWAAAGNPGWSWDEMLPYHIRAERANIRDFDRNGFHGQNGPLSVEDCPFR</sequence>
<dbReference type="GO" id="GO:0004198">
    <property type="term" value="F:calcium-dependent cysteine-type endopeptidase activity"/>
    <property type="evidence" value="ECO:0007669"/>
    <property type="project" value="InterPro"/>
</dbReference>
<dbReference type="InterPro" id="IPR001300">
    <property type="entry name" value="Peptidase_C2_calpain_cat"/>
</dbReference>
<reference evidence="7" key="2">
    <citation type="submission" date="2020-05" db="UniProtKB">
        <authorList>
            <consortium name="EnsemblMetazoa"/>
        </authorList>
    </citation>
    <scope>IDENTIFICATION</scope>
    <source>
        <strain evidence="7">A-37</strain>
    </source>
</reference>
<comment type="similarity">
    <text evidence="1">Belongs to the peptidase C2 family.</text>
</comment>
<dbReference type="GO" id="GO:0016614">
    <property type="term" value="F:oxidoreductase activity, acting on CH-OH group of donors"/>
    <property type="evidence" value="ECO:0007669"/>
    <property type="project" value="InterPro"/>
</dbReference>
<dbReference type="SUPFAM" id="SSF49758">
    <property type="entry name" value="Calpain large subunit, middle domain (domain III)"/>
    <property type="match status" value="1"/>
</dbReference>
<dbReference type="AlphaFoldDB" id="A0A182MP45"/>
<dbReference type="SMART" id="SM00230">
    <property type="entry name" value="CysPc"/>
    <property type="match status" value="1"/>
</dbReference>
<evidence type="ECO:0000313" key="8">
    <source>
        <dbReference type="Proteomes" id="UP000075883"/>
    </source>
</evidence>
<comment type="similarity">
    <text evidence="2 5">Belongs to the GMC oxidoreductase family.</text>
</comment>
<dbReference type="Pfam" id="PF00732">
    <property type="entry name" value="GMC_oxred_N"/>
    <property type="match status" value="2"/>
</dbReference>
<evidence type="ECO:0000256" key="2">
    <source>
        <dbReference type="ARBA" id="ARBA00010790"/>
    </source>
</evidence>
<proteinExistence type="inferred from homology"/>
<keyword evidence="8" id="KW-1185">Reference proteome</keyword>
<dbReference type="PANTHER" id="PTHR11552">
    <property type="entry name" value="GLUCOSE-METHANOL-CHOLINE GMC OXIDOREDUCTASE"/>
    <property type="match status" value="1"/>
</dbReference>
<dbReference type="Gene3D" id="3.90.70.10">
    <property type="entry name" value="Cysteine proteinases"/>
    <property type="match status" value="1"/>
</dbReference>